<reference evidence="1 2" key="1">
    <citation type="journal article" date="2012" name="J. Bacteriol.">
        <title>Draft Genome Sequence of Cecembia lonarensis Strain LW9T, Isolated from Lonar Lake, a Haloalkaline Lake in India.</title>
        <authorList>
            <person name="Shivaji S."/>
            <person name="Ara S."/>
            <person name="Singh A."/>
            <person name="Pinnaka A.K."/>
        </authorList>
    </citation>
    <scope>NUCLEOTIDE SEQUENCE [LARGE SCALE GENOMIC DNA]</scope>
    <source>
        <strain evidence="1 2">LW9</strain>
    </source>
</reference>
<sequence>MAHLVFADTQAKAQKTKRAIFCQRTERQNDNISNTFYLEKRYNQNIKPILAA</sequence>
<dbReference type="EMBL" id="AMGM01000011">
    <property type="protein sequence ID" value="EKB50218.1"/>
    <property type="molecule type" value="Genomic_DNA"/>
</dbReference>
<dbReference type="AlphaFoldDB" id="K1LIW9"/>
<proteinExistence type="predicted"/>
<evidence type="ECO:0000313" key="2">
    <source>
        <dbReference type="Proteomes" id="UP000004478"/>
    </source>
</evidence>
<evidence type="ECO:0000313" key="1">
    <source>
        <dbReference type="EMBL" id="EKB50218.1"/>
    </source>
</evidence>
<accession>K1LIW9</accession>
<protein>
    <submittedName>
        <fullName evidence="1">Uncharacterized protein</fullName>
    </submittedName>
</protein>
<dbReference type="Proteomes" id="UP000004478">
    <property type="component" value="Unassembled WGS sequence"/>
</dbReference>
<comment type="caution">
    <text evidence="1">The sequence shown here is derived from an EMBL/GenBank/DDBJ whole genome shotgun (WGS) entry which is preliminary data.</text>
</comment>
<name>K1LIW9_CECL9</name>
<organism evidence="1 2">
    <name type="scientific">Cecembia lonarensis (strain CCUG 58316 / KCTC 22772 / LW9)</name>
    <dbReference type="NCBI Taxonomy" id="1225176"/>
    <lineage>
        <taxon>Bacteria</taxon>
        <taxon>Pseudomonadati</taxon>
        <taxon>Bacteroidota</taxon>
        <taxon>Cytophagia</taxon>
        <taxon>Cytophagales</taxon>
        <taxon>Cyclobacteriaceae</taxon>
        <taxon>Cecembia</taxon>
    </lineage>
</organism>
<dbReference type="RefSeq" id="WP_009184119.1">
    <property type="nucleotide sequence ID" value="NZ_AMGM01000011.1"/>
</dbReference>
<gene>
    <name evidence="1" type="ORF">B879_01075</name>
</gene>
<keyword evidence="2" id="KW-1185">Reference proteome</keyword>
<dbReference type="PATRIC" id="fig|1225176.3.peg.1146"/>